<comment type="caution">
    <text evidence="6">The sequence shown here is derived from an EMBL/GenBank/DDBJ whole genome shotgun (WGS) entry which is preliminary data.</text>
</comment>
<organism evidence="6 7">
    <name type="scientific">Secundilactobacillus kimchicus JCM 15530</name>
    <dbReference type="NCBI Taxonomy" id="1302272"/>
    <lineage>
        <taxon>Bacteria</taxon>
        <taxon>Bacillati</taxon>
        <taxon>Bacillota</taxon>
        <taxon>Bacilli</taxon>
        <taxon>Lactobacillales</taxon>
        <taxon>Lactobacillaceae</taxon>
        <taxon>Secundilactobacillus</taxon>
    </lineage>
</organism>
<evidence type="ECO:0000259" key="5">
    <source>
        <dbReference type="Pfam" id="PF07992"/>
    </source>
</evidence>
<dbReference type="EMBL" id="AZCX01000011">
    <property type="protein sequence ID" value="KRK47147.1"/>
    <property type="molecule type" value="Genomic_DNA"/>
</dbReference>
<comment type="cofactor">
    <cofactor evidence="3">
        <name>FAD</name>
        <dbReference type="ChEBI" id="CHEBI:57692"/>
    </cofactor>
    <text evidence="3">Binds 1 FAD per subunit.</text>
</comment>
<feature type="disulfide bond" description="Redox-active" evidence="4">
    <location>
        <begin position="40"/>
        <end position="45"/>
    </location>
</feature>
<evidence type="ECO:0000313" key="6">
    <source>
        <dbReference type="EMBL" id="KRK47147.1"/>
    </source>
</evidence>
<accession>A0A0R1HL98</accession>
<dbReference type="PANTHER" id="PTHR43014">
    <property type="entry name" value="MERCURIC REDUCTASE"/>
    <property type="match status" value="1"/>
</dbReference>
<dbReference type="STRING" id="1302272.FC96_GL000607"/>
<dbReference type="InterPro" id="IPR001100">
    <property type="entry name" value="Pyr_nuc-diS_OxRdtase"/>
</dbReference>
<dbReference type="GO" id="GO:0000166">
    <property type="term" value="F:nucleotide binding"/>
    <property type="evidence" value="ECO:0007669"/>
    <property type="project" value="UniProtKB-KW"/>
</dbReference>
<name>A0A0R1HL98_9LACO</name>
<evidence type="ECO:0000256" key="2">
    <source>
        <dbReference type="ARBA" id="ARBA00022827"/>
    </source>
</evidence>
<dbReference type="PATRIC" id="fig|1302272.5.peg.606"/>
<proteinExistence type="predicted"/>
<evidence type="ECO:0000256" key="1">
    <source>
        <dbReference type="ARBA" id="ARBA00022630"/>
    </source>
</evidence>
<dbReference type="OrthoDB" id="9800167at2"/>
<dbReference type="GO" id="GO:0016491">
    <property type="term" value="F:oxidoreductase activity"/>
    <property type="evidence" value="ECO:0007669"/>
    <property type="project" value="InterPro"/>
</dbReference>
<reference evidence="6 7" key="1">
    <citation type="journal article" date="2015" name="Genome Announc.">
        <title>Expanding the biotechnology potential of lactobacilli through comparative genomics of 213 strains and associated genera.</title>
        <authorList>
            <person name="Sun Z."/>
            <person name="Harris H.M."/>
            <person name="McCann A."/>
            <person name="Guo C."/>
            <person name="Argimon S."/>
            <person name="Zhang W."/>
            <person name="Yang X."/>
            <person name="Jeffery I.B."/>
            <person name="Cooney J.C."/>
            <person name="Kagawa T.F."/>
            <person name="Liu W."/>
            <person name="Song Y."/>
            <person name="Salvetti E."/>
            <person name="Wrobel A."/>
            <person name="Rasinkangas P."/>
            <person name="Parkhill J."/>
            <person name="Rea M.C."/>
            <person name="O'Sullivan O."/>
            <person name="Ritari J."/>
            <person name="Douillard F.P."/>
            <person name="Paul Ross R."/>
            <person name="Yang R."/>
            <person name="Briner A.E."/>
            <person name="Felis G.E."/>
            <person name="de Vos W.M."/>
            <person name="Barrangou R."/>
            <person name="Klaenhammer T.R."/>
            <person name="Caufield P.W."/>
            <person name="Cui Y."/>
            <person name="Zhang H."/>
            <person name="O'Toole P.W."/>
        </authorList>
    </citation>
    <scope>NUCLEOTIDE SEQUENCE [LARGE SCALE GENOMIC DNA]</scope>
    <source>
        <strain evidence="6 7">JCM 15530</strain>
    </source>
</reference>
<keyword evidence="7" id="KW-1185">Reference proteome</keyword>
<feature type="binding site" evidence="3">
    <location>
        <position position="296"/>
    </location>
    <ligand>
        <name>FAD</name>
        <dbReference type="ChEBI" id="CHEBI:57692"/>
    </ligand>
</feature>
<dbReference type="InterPro" id="IPR036188">
    <property type="entry name" value="FAD/NAD-bd_sf"/>
</dbReference>
<dbReference type="AlphaFoldDB" id="A0A0R1HL98"/>
<evidence type="ECO:0000256" key="4">
    <source>
        <dbReference type="PIRSR" id="PIRSR000350-4"/>
    </source>
</evidence>
<feature type="domain" description="FAD/NAD(P)-binding" evidence="5">
    <location>
        <begin position="4"/>
        <end position="313"/>
    </location>
</feature>
<evidence type="ECO:0000256" key="3">
    <source>
        <dbReference type="PIRSR" id="PIRSR000350-3"/>
    </source>
</evidence>
<protein>
    <submittedName>
        <fullName evidence="6">Pyridine nucleotide-disulfide oxidoreductase</fullName>
    </submittedName>
</protein>
<dbReference type="PIRSF" id="PIRSF000350">
    <property type="entry name" value="Mercury_reductase_MerA"/>
    <property type="match status" value="1"/>
</dbReference>
<dbReference type="PRINTS" id="PR00368">
    <property type="entry name" value="FADPNR"/>
</dbReference>
<dbReference type="RefSeq" id="WP_056943001.1">
    <property type="nucleotide sequence ID" value="NZ_AZCX01000011.1"/>
</dbReference>
<dbReference type="SUPFAM" id="SSF55424">
    <property type="entry name" value="FAD/NAD-linked reductases, dimerisation (C-terminal) domain"/>
    <property type="match status" value="1"/>
</dbReference>
<dbReference type="SUPFAM" id="SSF51905">
    <property type="entry name" value="FAD/NAD(P)-binding domain"/>
    <property type="match status" value="1"/>
</dbReference>
<keyword evidence="1" id="KW-0285">Flavoprotein</keyword>
<feature type="binding site" evidence="3">
    <location>
        <position position="49"/>
    </location>
    <ligand>
        <name>FAD</name>
        <dbReference type="ChEBI" id="CHEBI:57692"/>
    </ligand>
</feature>
<dbReference type="PRINTS" id="PR00411">
    <property type="entry name" value="PNDRDTASEI"/>
</dbReference>
<dbReference type="InterPro" id="IPR023753">
    <property type="entry name" value="FAD/NAD-binding_dom"/>
</dbReference>
<gene>
    <name evidence="6" type="ORF">FC96_GL000607</name>
</gene>
<dbReference type="Gene3D" id="3.50.50.60">
    <property type="entry name" value="FAD/NAD(P)-binding domain"/>
    <property type="match status" value="1"/>
</dbReference>
<feature type="binding site" evidence="3">
    <location>
        <position position="256"/>
    </location>
    <ligand>
        <name>NAD(+)</name>
        <dbReference type="ChEBI" id="CHEBI:57540"/>
    </ligand>
</feature>
<dbReference type="PANTHER" id="PTHR43014:SF5">
    <property type="entry name" value="GLUTATHIONE REDUCTASE (NADPH)"/>
    <property type="match status" value="1"/>
</dbReference>
<dbReference type="Pfam" id="PF07992">
    <property type="entry name" value="Pyr_redox_2"/>
    <property type="match status" value="1"/>
</dbReference>
<keyword evidence="3" id="KW-0520">NAD</keyword>
<dbReference type="InterPro" id="IPR016156">
    <property type="entry name" value="FAD/NAD-linked_Rdtase_dimer_sf"/>
</dbReference>
<dbReference type="Proteomes" id="UP000050911">
    <property type="component" value="Unassembled WGS sequence"/>
</dbReference>
<keyword evidence="3" id="KW-0547">Nucleotide-binding</keyword>
<sequence length="435" mass="46539">MSDYQTIVIGAGPAGTAVAYPLAAKQRVLVIERDLFGGTCPNRGCDPKKMLYSAIETKLLANHMQGFGLSGEPQINWPDLMAFKRAYTSQIPVGTQRGLTSAGITTIHDAPTFIDAHTLQIAGEKVTTDNIVIATGQTPRALDISGHQWAKTSTDFLDLDQLPNRITFIGGGYISFELANIAAVAGAKVTLIHHNDRPLKAFPQDLVDALINQMTAIGIDVKLETTPTEIQQSSGHFTVQTSNGAIESDLVINATGRIPNLAGLNLSDIGVLTDEHGIQVNDHLKTTVENVYAIGDVVSRREPKLTPVAGFEGAYVAQSILGSTTAPIHYPVIPTIVFGTEKLAQVGVSVNTALAQPDVYTVEHLDVTHWYTYNRIKDPTAQALVVKDAAHNVVGIASLSSVADELINTFVDQLTPTGSPIYAYPTPASDLSYFA</sequence>
<evidence type="ECO:0000313" key="7">
    <source>
        <dbReference type="Proteomes" id="UP000050911"/>
    </source>
</evidence>
<feature type="binding site" evidence="3">
    <location>
        <begin position="170"/>
        <end position="177"/>
    </location>
    <ligand>
        <name>NAD(+)</name>
        <dbReference type="ChEBI" id="CHEBI:57540"/>
    </ligand>
</feature>
<keyword evidence="2 3" id="KW-0274">FAD</keyword>